<name>A0A835PL54_VANPL</name>
<organism evidence="2 3">
    <name type="scientific">Vanilla planifolia</name>
    <name type="common">Vanilla</name>
    <dbReference type="NCBI Taxonomy" id="51239"/>
    <lineage>
        <taxon>Eukaryota</taxon>
        <taxon>Viridiplantae</taxon>
        <taxon>Streptophyta</taxon>
        <taxon>Embryophyta</taxon>
        <taxon>Tracheophyta</taxon>
        <taxon>Spermatophyta</taxon>
        <taxon>Magnoliopsida</taxon>
        <taxon>Liliopsida</taxon>
        <taxon>Asparagales</taxon>
        <taxon>Orchidaceae</taxon>
        <taxon>Vanilloideae</taxon>
        <taxon>Vanilleae</taxon>
        <taxon>Vanilla</taxon>
    </lineage>
</organism>
<evidence type="ECO:0000313" key="3">
    <source>
        <dbReference type="Proteomes" id="UP000639772"/>
    </source>
</evidence>
<protein>
    <submittedName>
        <fullName evidence="2">Uncharacterized protein</fullName>
    </submittedName>
</protein>
<evidence type="ECO:0000313" key="2">
    <source>
        <dbReference type="EMBL" id="KAG0454201.1"/>
    </source>
</evidence>
<feature type="region of interest" description="Disordered" evidence="1">
    <location>
        <begin position="1"/>
        <end position="74"/>
    </location>
</feature>
<dbReference type="Proteomes" id="UP000639772">
    <property type="component" value="Unassembled WGS sequence"/>
</dbReference>
<gene>
    <name evidence="2" type="ORF">HPP92_025505</name>
</gene>
<proteinExistence type="predicted"/>
<evidence type="ECO:0000256" key="1">
    <source>
        <dbReference type="SAM" id="MobiDB-lite"/>
    </source>
</evidence>
<reference evidence="2 3" key="1">
    <citation type="journal article" date="2020" name="Nat. Food">
        <title>A phased Vanilla planifolia genome enables genetic improvement of flavour and production.</title>
        <authorList>
            <person name="Hasing T."/>
            <person name="Tang H."/>
            <person name="Brym M."/>
            <person name="Khazi F."/>
            <person name="Huang T."/>
            <person name="Chambers A.H."/>
        </authorList>
    </citation>
    <scope>NUCLEOTIDE SEQUENCE [LARGE SCALE GENOMIC DNA]</scope>
    <source>
        <tissue evidence="2">Leaf</tissue>
    </source>
</reference>
<comment type="caution">
    <text evidence="2">The sequence shown here is derived from an EMBL/GenBank/DDBJ whole genome shotgun (WGS) entry which is preliminary data.</text>
</comment>
<dbReference type="OrthoDB" id="4994at2759"/>
<accession>A0A835PL54</accession>
<sequence>MHHQLRVDGSNGERPPGGRGIASDDSLSAGDLGLYSTGRSPMRQYRNSVGGLDSVDESGSVSRRGGGPSLGARSGRRVGFRVRMNTCLGLLDLRPTVIRGNASEILGLASACRFRDSKHPFLPARFGSCQISGSNQRRGRGSFRGRRLHNGWSYRRRRTERCGHAAEDHCNRLRRHRSDRRLRRRRTVGCFGGLSMRPFRLRSCGRAGHGVGRRTRVSPDEHDRCFALARRGELGLQGENIQCNVKICSSY</sequence>
<dbReference type="EMBL" id="JADCNM010000014">
    <property type="protein sequence ID" value="KAG0454201.1"/>
    <property type="molecule type" value="Genomic_DNA"/>
</dbReference>
<dbReference type="AlphaFoldDB" id="A0A835PL54"/>